<dbReference type="Pfam" id="PF24800">
    <property type="entry name" value="DUF7702"/>
    <property type="match status" value="1"/>
</dbReference>
<keyword evidence="1" id="KW-1133">Transmembrane helix</keyword>
<feature type="transmembrane region" description="Helical" evidence="1">
    <location>
        <begin position="98"/>
        <end position="121"/>
    </location>
</feature>
<dbReference type="PANTHER" id="PTHR42109:SF3">
    <property type="entry name" value="INTEGRAL MEMBRANE PROTEIN (AFU_ORTHOLOGUE AFUA_5G00100)"/>
    <property type="match status" value="1"/>
</dbReference>
<feature type="domain" description="DUF7702" evidence="2">
    <location>
        <begin position="16"/>
        <end position="246"/>
    </location>
</feature>
<feature type="transmembrane region" description="Helical" evidence="1">
    <location>
        <begin position="34"/>
        <end position="55"/>
    </location>
</feature>
<feature type="transmembrane region" description="Helical" evidence="1">
    <location>
        <begin position="220"/>
        <end position="244"/>
    </location>
</feature>
<dbReference type="InterPro" id="IPR056119">
    <property type="entry name" value="DUF7702"/>
</dbReference>
<protein>
    <recommendedName>
        <fullName evidence="2">DUF7702 domain-containing protein</fullName>
    </recommendedName>
</protein>
<dbReference type="EMBL" id="JARVKM010000004">
    <property type="protein sequence ID" value="KAK9781159.1"/>
    <property type="molecule type" value="Genomic_DNA"/>
</dbReference>
<organism evidence="3 4">
    <name type="scientific">Seiridium cardinale</name>
    <dbReference type="NCBI Taxonomy" id="138064"/>
    <lineage>
        <taxon>Eukaryota</taxon>
        <taxon>Fungi</taxon>
        <taxon>Dikarya</taxon>
        <taxon>Ascomycota</taxon>
        <taxon>Pezizomycotina</taxon>
        <taxon>Sordariomycetes</taxon>
        <taxon>Xylariomycetidae</taxon>
        <taxon>Amphisphaeriales</taxon>
        <taxon>Sporocadaceae</taxon>
        <taxon>Seiridium</taxon>
    </lineage>
</organism>
<evidence type="ECO:0000259" key="2">
    <source>
        <dbReference type="Pfam" id="PF24800"/>
    </source>
</evidence>
<feature type="transmembrane region" description="Helical" evidence="1">
    <location>
        <begin position="141"/>
        <end position="162"/>
    </location>
</feature>
<evidence type="ECO:0000313" key="3">
    <source>
        <dbReference type="EMBL" id="KAK9781159.1"/>
    </source>
</evidence>
<keyword evidence="1" id="KW-0472">Membrane</keyword>
<sequence>MSTNNSLPAAILAIDAILALPAIYIIFKHGIGKAAVLGWAYFFIFLTLRIISSAMQLKDSTNPSASLIASIGLSPLLLSLVGILHESRAYCIENRRRIIDIIWVVALHILISTAIALTAVGASGMSQPDTTEEKRANNKKLVTIGMVLLLLSWIYISLVAIASFIVRPRTSSGAFRDQKQGKWLLYAVMLAIPFLGIRIITSLVYFASQNPALNPVTGEIGYKVGLGFIEELIISIAFVVAGVATRNIGKDHSAARVGSEEFGLRS</sequence>
<dbReference type="PANTHER" id="PTHR42109">
    <property type="entry name" value="UNPLACED GENOMIC SCAFFOLD UM_SCAF_CONTIG_1.265, WHOLE GENOME SHOTGUN SEQUENCE"/>
    <property type="match status" value="1"/>
</dbReference>
<feature type="transmembrane region" description="Helical" evidence="1">
    <location>
        <begin position="183"/>
        <end position="208"/>
    </location>
</feature>
<proteinExistence type="predicted"/>
<evidence type="ECO:0000313" key="4">
    <source>
        <dbReference type="Proteomes" id="UP001465668"/>
    </source>
</evidence>
<reference evidence="3 4" key="1">
    <citation type="submission" date="2024-02" db="EMBL/GenBank/DDBJ databases">
        <title>First draft genome assembly of two strains of Seiridium cardinale.</title>
        <authorList>
            <person name="Emiliani G."/>
            <person name="Scali E."/>
        </authorList>
    </citation>
    <scope>NUCLEOTIDE SEQUENCE [LARGE SCALE GENOMIC DNA]</scope>
    <source>
        <strain evidence="3 4">BM-138-000479</strain>
    </source>
</reference>
<accession>A0ABR2Y505</accession>
<gene>
    <name evidence="3" type="ORF">SCAR479_04980</name>
</gene>
<name>A0ABR2Y505_9PEZI</name>
<evidence type="ECO:0000256" key="1">
    <source>
        <dbReference type="SAM" id="Phobius"/>
    </source>
</evidence>
<feature type="transmembrane region" description="Helical" evidence="1">
    <location>
        <begin position="67"/>
        <end position="86"/>
    </location>
</feature>
<comment type="caution">
    <text evidence="3">The sequence shown here is derived from an EMBL/GenBank/DDBJ whole genome shotgun (WGS) entry which is preliminary data.</text>
</comment>
<feature type="transmembrane region" description="Helical" evidence="1">
    <location>
        <begin position="6"/>
        <end position="27"/>
    </location>
</feature>
<dbReference type="Proteomes" id="UP001465668">
    <property type="component" value="Unassembled WGS sequence"/>
</dbReference>
<keyword evidence="1" id="KW-0812">Transmembrane</keyword>
<keyword evidence="4" id="KW-1185">Reference proteome</keyword>